<keyword evidence="1" id="KW-0812">Transmembrane</keyword>
<sequence>MCPNSLLIDKMLFFFTDYRAQFCIWVSVYFSLLIVLAFHGRCILHRAMLARTASLSYLIIL</sequence>
<keyword evidence="1" id="KW-0472">Membrane</keyword>
<feature type="transmembrane region" description="Helical" evidence="1">
    <location>
        <begin position="18"/>
        <end position="38"/>
    </location>
</feature>
<dbReference type="Proteomes" id="UP000238479">
    <property type="component" value="Chromosome 7"/>
</dbReference>
<gene>
    <name evidence="2" type="ORF">RchiOBHm_Chr7g0210391</name>
</gene>
<dbReference type="EMBL" id="PDCK01000045">
    <property type="protein sequence ID" value="PRQ18826.1"/>
    <property type="molecule type" value="Genomic_DNA"/>
</dbReference>
<reference evidence="2 3" key="1">
    <citation type="journal article" date="2018" name="Nat. Genet.">
        <title>The Rosa genome provides new insights in the design of modern roses.</title>
        <authorList>
            <person name="Bendahmane M."/>
        </authorList>
    </citation>
    <scope>NUCLEOTIDE SEQUENCE [LARGE SCALE GENOMIC DNA]</scope>
    <source>
        <strain evidence="3">cv. Old Blush</strain>
    </source>
</reference>
<name>A0A2P6PA74_ROSCH</name>
<keyword evidence="1" id="KW-1133">Transmembrane helix</keyword>
<keyword evidence="3" id="KW-1185">Reference proteome</keyword>
<evidence type="ECO:0000313" key="3">
    <source>
        <dbReference type="Proteomes" id="UP000238479"/>
    </source>
</evidence>
<dbReference type="Gramene" id="PRQ18826">
    <property type="protein sequence ID" value="PRQ18826"/>
    <property type="gene ID" value="RchiOBHm_Chr7g0210391"/>
</dbReference>
<accession>A0A2P6PA74</accession>
<dbReference type="AlphaFoldDB" id="A0A2P6PA74"/>
<organism evidence="2 3">
    <name type="scientific">Rosa chinensis</name>
    <name type="common">China rose</name>
    <dbReference type="NCBI Taxonomy" id="74649"/>
    <lineage>
        <taxon>Eukaryota</taxon>
        <taxon>Viridiplantae</taxon>
        <taxon>Streptophyta</taxon>
        <taxon>Embryophyta</taxon>
        <taxon>Tracheophyta</taxon>
        <taxon>Spermatophyta</taxon>
        <taxon>Magnoliopsida</taxon>
        <taxon>eudicotyledons</taxon>
        <taxon>Gunneridae</taxon>
        <taxon>Pentapetalae</taxon>
        <taxon>rosids</taxon>
        <taxon>fabids</taxon>
        <taxon>Rosales</taxon>
        <taxon>Rosaceae</taxon>
        <taxon>Rosoideae</taxon>
        <taxon>Rosoideae incertae sedis</taxon>
        <taxon>Rosa</taxon>
    </lineage>
</organism>
<evidence type="ECO:0000256" key="1">
    <source>
        <dbReference type="SAM" id="Phobius"/>
    </source>
</evidence>
<comment type="caution">
    <text evidence="2">The sequence shown here is derived from an EMBL/GenBank/DDBJ whole genome shotgun (WGS) entry which is preliminary data.</text>
</comment>
<protein>
    <submittedName>
        <fullName evidence="2">Uncharacterized protein</fullName>
    </submittedName>
</protein>
<proteinExistence type="predicted"/>
<evidence type="ECO:0000313" key="2">
    <source>
        <dbReference type="EMBL" id="PRQ18826.1"/>
    </source>
</evidence>